<protein>
    <submittedName>
        <fullName evidence="1">Uncharacterized protein</fullName>
    </submittedName>
</protein>
<gene>
    <name evidence="1" type="ORF">LOK49_LG10G00033</name>
</gene>
<reference evidence="1 2" key="1">
    <citation type="journal article" date="2022" name="Plant J.">
        <title>Chromosome-level genome of Camellia lanceoleosa provides a valuable resource for understanding genome evolution and self-incompatibility.</title>
        <authorList>
            <person name="Gong W."/>
            <person name="Xiao S."/>
            <person name="Wang L."/>
            <person name="Liao Z."/>
            <person name="Chang Y."/>
            <person name="Mo W."/>
            <person name="Hu G."/>
            <person name="Li W."/>
            <person name="Zhao G."/>
            <person name="Zhu H."/>
            <person name="Hu X."/>
            <person name="Ji K."/>
            <person name="Xiang X."/>
            <person name="Song Q."/>
            <person name="Yuan D."/>
            <person name="Jin S."/>
            <person name="Zhang L."/>
        </authorList>
    </citation>
    <scope>NUCLEOTIDE SEQUENCE [LARGE SCALE GENOMIC DNA]</scope>
    <source>
        <strain evidence="1">SQ_2022a</strain>
    </source>
</reference>
<dbReference type="EMBL" id="CM045767">
    <property type="protein sequence ID" value="KAI7997216.1"/>
    <property type="molecule type" value="Genomic_DNA"/>
</dbReference>
<keyword evidence="2" id="KW-1185">Reference proteome</keyword>
<proteinExistence type="predicted"/>
<accession>A0ACC0GB01</accession>
<dbReference type="Proteomes" id="UP001060215">
    <property type="component" value="Chromosome 10"/>
</dbReference>
<sequence length="297" mass="31690">MCAIVSSLAKPRSTRHARARRQPRAAGGVTIRGGGVKKNLYTIVGTTASLADGSLVPLSGKAKTTCSAPKDILRSPTNPEDALKKCVLDLVTKKGNKTELQLGFRKPAVIIIVGVNGGGKTTSLGKLAHRLKKEGAKFPNRGSKGIFLRDSRLTFLLRESLGGNAKLAMVCAISHVQRGIKDCNALARCVEADRTLVLTEIIALFVDRGGMQRLLLVPRVAQTFFGLSSCLFAIGSLQAPTIDRYLHDLLQYALGVLHVVTLVPSDQPIVNATLSNDRVGIAVILDATNGAVLLIRR</sequence>
<organism evidence="1 2">
    <name type="scientific">Camellia lanceoleosa</name>
    <dbReference type="NCBI Taxonomy" id="1840588"/>
    <lineage>
        <taxon>Eukaryota</taxon>
        <taxon>Viridiplantae</taxon>
        <taxon>Streptophyta</taxon>
        <taxon>Embryophyta</taxon>
        <taxon>Tracheophyta</taxon>
        <taxon>Spermatophyta</taxon>
        <taxon>Magnoliopsida</taxon>
        <taxon>eudicotyledons</taxon>
        <taxon>Gunneridae</taxon>
        <taxon>Pentapetalae</taxon>
        <taxon>asterids</taxon>
        <taxon>Ericales</taxon>
        <taxon>Theaceae</taxon>
        <taxon>Camellia</taxon>
    </lineage>
</organism>
<evidence type="ECO:0000313" key="2">
    <source>
        <dbReference type="Proteomes" id="UP001060215"/>
    </source>
</evidence>
<comment type="caution">
    <text evidence="1">The sequence shown here is derived from an EMBL/GenBank/DDBJ whole genome shotgun (WGS) entry which is preliminary data.</text>
</comment>
<evidence type="ECO:0000313" key="1">
    <source>
        <dbReference type="EMBL" id="KAI7997216.1"/>
    </source>
</evidence>
<name>A0ACC0GB01_9ERIC</name>